<comment type="caution">
    <text evidence="3">The sequence shown here is derived from an EMBL/GenBank/DDBJ whole genome shotgun (WGS) entry which is preliminary data.</text>
</comment>
<dbReference type="EMBL" id="JAWCUI010000017">
    <property type="protein sequence ID" value="KAL1898007.1"/>
    <property type="molecule type" value="Genomic_DNA"/>
</dbReference>
<keyword evidence="4" id="KW-1185">Reference proteome</keyword>
<name>A0ABR3ZCK5_9PEZI</name>
<keyword evidence="2" id="KW-0472">Membrane</keyword>
<organism evidence="3 4">
    <name type="scientific">Sporothrix stenoceras</name>
    <dbReference type="NCBI Taxonomy" id="5173"/>
    <lineage>
        <taxon>Eukaryota</taxon>
        <taxon>Fungi</taxon>
        <taxon>Dikarya</taxon>
        <taxon>Ascomycota</taxon>
        <taxon>Pezizomycotina</taxon>
        <taxon>Sordariomycetes</taxon>
        <taxon>Sordariomycetidae</taxon>
        <taxon>Ophiostomatales</taxon>
        <taxon>Ophiostomataceae</taxon>
        <taxon>Sporothrix</taxon>
    </lineage>
</organism>
<feature type="transmembrane region" description="Helical" evidence="2">
    <location>
        <begin position="54"/>
        <end position="78"/>
    </location>
</feature>
<reference evidence="3 4" key="1">
    <citation type="journal article" date="2024" name="IMA Fungus">
        <title>IMA Genome - F19 : A genome assembly and annotation guide to empower mycologists, including annotated draft genome sequences of Ceratocystis pirilliformis, Diaporthe australafricana, Fusarium ophioides, Paecilomyces lecythidis, and Sporothrix stenoceras.</title>
        <authorList>
            <person name="Aylward J."/>
            <person name="Wilson A.M."/>
            <person name="Visagie C.M."/>
            <person name="Spraker J."/>
            <person name="Barnes I."/>
            <person name="Buitendag C."/>
            <person name="Ceriani C."/>
            <person name="Del Mar Angel L."/>
            <person name="du Plessis D."/>
            <person name="Fuchs T."/>
            <person name="Gasser K."/>
            <person name="Kramer D."/>
            <person name="Li W."/>
            <person name="Munsamy K."/>
            <person name="Piso A."/>
            <person name="Price J.L."/>
            <person name="Sonnekus B."/>
            <person name="Thomas C."/>
            <person name="van der Nest A."/>
            <person name="van Dijk A."/>
            <person name="van Heerden A."/>
            <person name="van Vuuren N."/>
            <person name="Yilmaz N."/>
            <person name="Duong T.A."/>
            <person name="van der Merwe N.A."/>
            <person name="Wingfield M.J."/>
            <person name="Wingfield B.D."/>
        </authorList>
    </citation>
    <scope>NUCLEOTIDE SEQUENCE [LARGE SCALE GENOMIC DNA]</scope>
    <source>
        <strain evidence="3 4">CMW 5346</strain>
    </source>
</reference>
<gene>
    <name evidence="3" type="ORF">Sste5346_003865</name>
</gene>
<accession>A0ABR3ZCK5</accession>
<sequence length="165" mass="17136">MAPAIASSTLHGAVNGTHPHCDRLTAAAAAAVASVSSSSQSTRAADDGTASISVLGYVSLGVIGFAILAMASCWLYVYRKGDNVRKQRRPAPLPTATLPLCMADVEGRNSLGSSVRSDIGTHVNLATSGLHNIVEEGSSSAAQMKPAPKKPAKNSVYFEKLERDE</sequence>
<evidence type="ECO:0000256" key="1">
    <source>
        <dbReference type="SAM" id="MobiDB-lite"/>
    </source>
</evidence>
<proteinExistence type="predicted"/>
<evidence type="ECO:0000256" key="2">
    <source>
        <dbReference type="SAM" id="Phobius"/>
    </source>
</evidence>
<evidence type="ECO:0000313" key="4">
    <source>
        <dbReference type="Proteomes" id="UP001583186"/>
    </source>
</evidence>
<evidence type="ECO:0000313" key="3">
    <source>
        <dbReference type="EMBL" id="KAL1898007.1"/>
    </source>
</evidence>
<protein>
    <recommendedName>
        <fullName evidence="5">Transmembrane protein</fullName>
    </recommendedName>
</protein>
<keyword evidence="2" id="KW-0812">Transmembrane</keyword>
<evidence type="ECO:0008006" key="5">
    <source>
        <dbReference type="Google" id="ProtNLM"/>
    </source>
</evidence>
<dbReference type="Proteomes" id="UP001583186">
    <property type="component" value="Unassembled WGS sequence"/>
</dbReference>
<feature type="region of interest" description="Disordered" evidence="1">
    <location>
        <begin position="136"/>
        <end position="165"/>
    </location>
</feature>
<keyword evidence="2" id="KW-1133">Transmembrane helix</keyword>